<dbReference type="EMBL" id="CALOZG010000035">
    <property type="protein sequence ID" value="CAH4033975.1"/>
    <property type="molecule type" value="Genomic_DNA"/>
</dbReference>
<evidence type="ECO:0000256" key="1">
    <source>
        <dbReference type="SAM" id="SignalP"/>
    </source>
</evidence>
<evidence type="ECO:0000313" key="2">
    <source>
        <dbReference type="EMBL" id="CAH4033975.1"/>
    </source>
</evidence>
<dbReference type="Proteomes" id="UP001152562">
    <property type="component" value="Unassembled WGS sequence"/>
</dbReference>
<feature type="signal peptide" evidence="1">
    <location>
        <begin position="1"/>
        <end position="18"/>
    </location>
</feature>
<protein>
    <submittedName>
        <fullName evidence="2">Uncharacterized protein</fullName>
    </submittedName>
</protein>
<keyword evidence="3" id="KW-1185">Reference proteome</keyword>
<proteinExistence type="predicted"/>
<keyword evidence="1" id="KW-0732">Signal</keyword>
<gene>
    <name evidence="2" type="ORF">PIBRA_LOCUS10197</name>
</gene>
<reference evidence="2" key="1">
    <citation type="submission" date="2022-05" db="EMBL/GenBank/DDBJ databases">
        <authorList>
            <person name="Okamura Y."/>
        </authorList>
    </citation>
    <scope>NUCLEOTIDE SEQUENCE</scope>
</reference>
<dbReference type="AlphaFoldDB" id="A0A9P0TKL2"/>
<accession>A0A9P0TKL2</accession>
<sequence>MERLSALLILYLFVVVNTRNIAYYPYFHIPDAIVFEGPTNYNETHERNNQEDSDNVNNIYDIDVRFGQPEVCPAGYEKVGDLCFPND</sequence>
<name>A0A9P0TKL2_PIEBR</name>
<comment type="caution">
    <text evidence="2">The sequence shown here is derived from an EMBL/GenBank/DDBJ whole genome shotgun (WGS) entry which is preliminary data.</text>
</comment>
<evidence type="ECO:0000313" key="3">
    <source>
        <dbReference type="Proteomes" id="UP001152562"/>
    </source>
</evidence>
<organism evidence="2 3">
    <name type="scientific">Pieris brassicae</name>
    <name type="common">White butterfly</name>
    <name type="synonym">Large white butterfly</name>
    <dbReference type="NCBI Taxonomy" id="7116"/>
    <lineage>
        <taxon>Eukaryota</taxon>
        <taxon>Metazoa</taxon>
        <taxon>Ecdysozoa</taxon>
        <taxon>Arthropoda</taxon>
        <taxon>Hexapoda</taxon>
        <taxon>Insecta</taxon>
        <taxon>Pterygota</taxon>
        <taxon>Neoptera</taxon>
        <taxon>Endopterygota</taxon>
        <taxon>Lepidoptera</taxon>
        <taxon>Glossata</taxon>
        <taxon>Ditrysia</taxon>
        <taxon>Papilionoidea</taxon>
        <taxon>Pieridae</taxon>
        <taxon>Pierinae</taxon>
        <taxon>Pieris</taxon>
    </lineage>
</organism>
<feature type="chain" id="PRO_5040423382" evidence="1">
    <location>
        <begin position="19"/>
        <end position="87"/>
    </location>
</feature>